<comment type="similarity">
    <text evidence="16">Belongs to the SEDS family. FtsW subfamily.</text>
</comment>
<feature type="transmembrane region" description="Helical" evidence="23">
    <location>
        <begin position="227"/>
        <end position="245"/>
    </location>
</feature>
<evidence type="ECO:0000256" key="7">
    <source>
        <dbReference type="ARBA" id="ARBA00022692"/>
    </source>
</evidence>
<dbReference type="InterPro" id="IPR001182">
    <property type="entry name" value="FtsW/RodA"/>
</dbReference>
<evidence type="ECO:0000256" key="6">
    <source>
        <dbReference type="ARBA" id="ARBA00022679"/>
    </source>
</evidence>
<dbReference type="GO" id="GO:0051301">
    <property type="term" value="P:cell division"/>
    <property type="evidence" value="ECO:0007669"/>
    <property type="project" value="UniProtKB-KW"/>
</dbReference>
<keyword evidence="6" id="KW-0808">Transferase</keyword>
<feature type="transmembrane region" description="Helical" evidence="23">
    <location>
        <begin position="90"/>
        <end position="106"/>
    </location>
</feature>
<evidence type="ECO:0000256" key="10">
    <source>
        <dbReference type="ARBA" id="ARBA00022989"/>
    </source>
</evidence>
<evidence type="ECO:0000256" key="3">
    <source>
        <dbReference type="ARBA" id="ARBA00022475"/>
    </source>
</evidence>
<feature type="transmembrane region" description="Helical" evidence="23">
    <location>
        <begin position="344"/>
        <end position="368"/>
    </location>
</feature>
<proteinExistence type="inferred from homology"/>
<evidence type="ECO:0000256" key="21">
    <source>
        <dbReference type="ARBA" id="ARBA00049966"/>
    </source>
</evidence>
<feature type="transmembrane region" description="Helical" evidence="23">
    <location>
        <begin position="380"/>
        <end position="401"/>
    </location>
</feature>
<feature type="transmembrane region" description="Helical" evidence="23">
    <location>
        <begin position="143"/>
        <end position="170"/>
    </location>
</feature>
<keyword evidence="4" id="KW-0132">Cell division</keyword>
<name>A0A6A8M9V8_9FIRM</name>
<keyword evidence="11 23" id="KW-0472">Membrane</keyword>
<dbReference type="PANTHER" id="PTHR30474">
    <property type="entry name" value="CELL CYCLE PROTEIN"/>
    <property type="match status" value="1"/>
</dbReference>
<dbReference type="GO" id="GO:0005886">
    <property type="term" value="C:plasma membrane"/>
    <property type="evidence" value="ECO:0007669"/>
    <property type="project" value="UniProtKB-SubCell"/>
</dbReference>
<dbReference type="EMBL" id="VUNB01000001">
    <property type="protein sequence ID" value="MST68187.1"/>
    <property type="molecule type" value="Genomic_DNA"/>
</dbReference>
<evidence type="ECO:0000256" key="4">
    <source>
        <dbReference type="ARBA" id="ARBA00022618"/>
    </source>
</evidence>
<dbReference type="NCBIfam" id="TIGR02614">
    <property type="entry name" value="ftsW"/>
    <property type="match status" value="1"/>
</dbReference>
<evidence type="ECO:0000256" key="12">
    <source>
        <dbReference type="ARBA" id="ARBA00023306"/>
    </source>
</evidence>
<comment type="subcellular location">
    <subcellularLocation>
        <location evidence="1">Cell membrane</location>
        <topology evidence="1">Multi-pass membrane protein</topology>
    </subcellularLocation>
</comment>
<keyword evidence="5" id="KW-0328">Glycosyltransferase</keyword>
<evidence type="ECO:0000256" key="20">
    <source>
        <dbReference type="ARBA" id="ARBA00049902"/>
    </source>
</evidence>
<keyword evidence="10 23" id="KW-1133">Transmembrane helix</keyword>
<protein>
    <recommendedName>
        <fullName evidence="17">Probable peptidoglycan glycosyltransferase FtsW</fullName>
        <ecNumber evidence="19">2.4.99.28</ecNumber>
    </recommendedName>
    <alternativeName>
        <fullName evidence="18">Cell division protein FtsW</fullName>
    </alternativeName>
    <alternativeName>
        <fullName evidence="15">Cell wall polymerase</fullName>
    </alternativeName>
    <alternativeName>
        <fullName evidence="14">Peptidoglycan polymerase</fullName>
    </alternativeName>
</protein>
<feature type="transmembrane region" description="Helical" evidence="23">
    <location>
        <begin position="204"/>
        <end position="222"/>
    </location>
</feature>
<evidence type="ECO:0000313" key="24">
    <source>
        <dbReference type="EMBL" id="MST68187.1"/>
    </source>
</evidence>
<gene>
    <name evidence="24" type="primary">ftsW</name>
    <name evidence="24" type="ORF">FYJ66_00995</name>
</gene>
<dbReference type="EC" id="2.4.99.28" evidence="19"/>
<evidence type="ECO:0000256" key="15">
    <source>
        <dbReference type="ARBA" id="ARBA00033270"/>
    </source>
</evidence>
<evidence type="ECO:0000256" key="13">
    <source>
        <dbReference type="ARBA" id="ARBA00023316"/>
    </source>
</evidence>
<reference evidence="24" key="1">
    <citation type="submission" date="2019-09" db="EMBL/GenBank/DDBJ databases">
        <title>In-depth cultivation of the pig gut microbiome towards novel bacterial diversity and tailored functional studies.</title>
        <authorList>
            <person name="Wylensek D."/>
            <person name="Hitch T.C.A."/>
            <person name="Clavel T."/>
        </authorList>
    </citation>
    <scope>NUCLEOTIDE SEQUENCE</scope>
    <source>
        <strain evidence="24">RF-744-FAT-WT-3</strain>
    </source>
</reference>
<dbReference type="PANTHER" id="PTHR30474:SF2">
    <property type="entry name" value="PEPTIDOGLYCAN GLYCOSYLTRANSFERASE FTSW-RELATED"/>
    <property type="match status" value="1"/>
</dbReference>
<evidence type="ECO:0000256" key="16">
    <source>
        <dbReference type="ARBA" id="ARBA00038053"/>
    </source>
</evidence>
<evidence type="ECO:0000256" key="5">
    <source>
        <dbReference type="ARBA" id="ARBA00022676"/>
    </source>
</evidence>
<feature type="transmembrane region" description="Helical" evidence="23">
    <location>
        <begin position="182"/>
        <end position="198"/>
    </location>
</feature>
<accession>A0A6A8M9V8</accession>
<evidence type="ECO:0000256" key="17">
    <source>
        <dbReference type="ARBA" id="ARBA00041185"/>
    </source>
</evidence>
<sequence>MKKKAGAEKLNNTDRDRKEKKKKGLVRFLPDPADYISESTARLLTTYDFVTILLVTGLVLFGVVMVFSAGYYSTTNLSKPDPYYFLKKEGEFAIMGFIIMFLMARWDYHKCAKYYKQYLYISIFLLILVLTPVGRNVNGATRWIYIGPVNITPSEITKVAMIIFTAAFLAKDPSRATDFSKGILPLLALTGIQAAMIIKQPNLSTAMVIVFIVVGMLIIGGFPWKYVGGVVAAGVAGIIFILAFLPNSHWYSRLTNFIDPFKNSQGEGYQVSQSLIALGNGGLKGLGLGNSVTKNLYLPEPQNDFILAIIGEELGFVGIFLLMLAYLFLIKRCFVIAAKAPDKLGMFLASGVGIMLGVQVLMNIAVVTASMPATGVTLPFVSYGGTSIIVFMAAMGIVLNISRKEDLK</sequence>
<evidence type="ECO:0000256" key="14">
    <source>
        <dbReference type="ARBA" id="ARBA00032370"/>
    </source>
</evidence>
<dbReference type="GO" id="GO:0008360">
    <property type="term" value="P:regulation of cell shape"/>
    <property type="evidence" value="ECO:0007669"/>
    <property type="project" value="UniProtKB-KW"/>
</dbReference>
<dbReference type="GO" id="GO:0009252">
    <property type="term" value="P:peptidoglycan biosynthetic process"/>
    <property type="evidence" value="ECO:0007669"/>
    <property type="project" value="UniProtKB-KW"/>
</dbReference>
<evidence type="ECO:0000256" key="23">
    <source>
        <dbReference type="SAM" id="Phobius"/>
    </source>
</evidence>
<dbReference type="GO" id="GO:0032153">
    <property type="term" value="C:cell division site"/>
    <property type="evidence" value="ECO:0007669"/>
    <property type="project" value="TreeGrafter"/>
</dbReference>
<dbReference type="AlphaFoldDB" id="A0A6A8M9V8"/>
<keyword evidence="8" id="KW-0133">Cell shape</keyword>
<evidence type="ECO:0000256" key="8">
    <source>
        <dbReference type="ARBA" id="ARBA00022960"/>
    </source>
</evidence>
<evidence type="ECO:0000256" key="9">
    <source>
        <dbReference type="ARBA" id="ARBA00022984"/>
    </source>
</evidence>
<evidence type="ECO:0000256" key="22">
    <source>
        <dbReference type="SAM" id="MobiDB-lite"/>
    </source>
</evidence>
<evidence type="ECO:0000256" key="18">
    <source>
        <dbReference type="ARBA" id="ARBA00041418"/>
    </source>
</evidence>
<organism evidence="24">
    <name type="scientific">Baileyella intestinalis</name>
    <dbReference type="NCBI Taxonomy" id="2606709"/>
    <lineage>
        <taxon>Bacteria</taxon>
        <taxon>Bacillati</taxon>
        <taxon>Bacillota</taxon>
        <taxon>Clostridia</taxon>
        <taxon>Peptostreptococcales</taxon>
        <taxon>Anaerovoracaceae</taxon>
        <taxon>Baileyella</taxon>
    </lineage>
</organism>
<dbReference type="RefSeq" id="WP_154571661.1">
    <property type="nucleotide sequence ID" value="NZ_JAQXPA010000048.1"/>
</dbReference>
<feature type="region of interest" description="Disordered" evidence="22">
    <location>
        <begin position="1"/>
        <end position="22"/>
    </location>
</feature>
<feature type="transmembrane region" description="Helical" evidence="23">
    <location>
        <begin position="49"/>
        <end position="70"/>
    </location>
</feature>
<comment type="catalytic activity">
    <reaction evidence="20">
        <text>[GlcNAc-(1-&gt;4)-Mur2Ac(oyl-L-Ala-gamma-D-Glu-L-Lys-D-Ala-D-Ala)](n)-di-trans,octa-cis-undecaprenyl diphosphate + beta-D-GlcNAc-(1-&gt;4)-Mur2Ac(oyl-L-Ala-gamma-D-Glu-L-Lys-D-Ala-D-Ala)-di-trans,octa-cis-undecaprenyl diphosphate = [GlcNAc-(1-&gt;4)-Mur2Ac(oyl-L-Ala-gamma-D-Glu-L-Lys-D-Ala-D-Ala)](n+1)-di-trans,octa-cis-undecaprenyl diphosphate + di-trans,octa-cis-undecaprenyl diphosphate + H(+)</text>
        <dbReference type="Rhea" id="RHEA:23708"/>
        <dbReference type="Rhea" id="RHEA-COMP:9602"/>
        <dbReference type="Rhea" id="RHEA-COMP:9603"/>
        <dbReference type="ChEBI" id="CHEBI:15378"/>
        <dbReference type="ChEBI" id="CHEBI:58405"/>
        <dbReference type="ChEBI" id="CHEBI:60033"/>
        <dbReference type="ChEBI" id="CHEBI:78435"/>
        <dbReference type="EC" id="2.4.99.28"/>
    </reaction>
</comment>
<feature type="compositionally biased region" description="Basic and acidic residues" evidence="22">
    <location>
        <begin position="1"/>
        <end position="17"/>
    </location>
</feature>
<comment type="function">
    <text evidence="21">Peptidoglycan polymerase that is essential for cell division.</text>
</comment>
<evidence type="ECO:0000256" key="2">
    <source>
        <dbReference type="ARBA" id="ARBA00004752"/>
    </source>
</evidence>
<comment type="pathway">
    <text evidence="2">Cell wall biogenesis; peptidoglycan biosynthesis.</text>
</comment>
<keyword evidence="12" id="KW-0131">Cell cycle</keyword>
<keyword evidence="13" id="KW-0961">Cell wall biogenesis/degradation</keyword>
<feature type="transmembrane region" description="Helical" evidence="23">
    <location>
        <begin position="305"/>
        <end position="329"/>
    </location>
</feature>
<evidence type="ECO:0000256" key="11">
    <source>
        <dbReference type="ARBA" id="ARBA00023136"/>
    </source>
</evidence>
<dbReference type="GO" id="GO:0071555">
    <property type="term" value="P:cell wall organization"/>
    <property type="evidence" value="ECO:0007669"/>
    <property type="project" value="UniProtKB-KW"/>
</dbReference>
<keyword evidence="3" id="KW-1003">Cell membrane</keyword>
<keyword evidence="7 23" id="KW-0812">Transmembrane</keyword>
<evidence type="ECO:0000256" key="19">
    <source>
        <dbReference type="ARBA" id="ARBA00044770"/>
    </source>
</evidence>
<dbReference type="GO" id="GO:0015648">
    <property type="term" value="F:lipid-linked peptidoglycan transporter activity"/>
    <property type="evidence" value="ECO:0007669"/>
    <property type="project" value="TreeGrafter"/>
</dbReference>
<keyword evidence="9" id="KW-0573">Peptidoglycan synthesis</keyword>
<dbReference type="Pfam" id="PF01098">
    <property type="entry name" value="FTSW_RODA_SPOVE"/>
    <property type="match status" value="1"/>
</dbReference>
<dbReference type="InterPro" id="IPR013437">
    <property type="entry name" value="FtsW"/>
</dbReference>
<feature type="transmembrane region" description="Helical" evidence="23">
    <location>
        <begin position="118"/>
        <end position="137"/>
    </location>
</feature>
<dbReference type="GO" id="GO:0008955">
    <property type="term" value="F:peptidoglycan glycosyltransferase activity"/>
    <property type="evidence" value="ECO:0007669"/>
    <property type="project" value="UniProtKB-EC"/>
</dbReference>
<comment type="caution">
    <text evidence="24">The sequence shown here is derived from an EMBL/GenBank/DDBJ whole genome shotgun (WGS) entry which is preliminary data.</text>
</comment>
<evidence type="ECO:0000256" key="1">
    <source>
        <dbReference type="ARBA" id="ARBA00004651"/>
    </source>
</evidence>